<name>A0ABY2A9P2_9ACTN</name>
<protein>
    <recommendedName>
        <fullName evidence="1">Aminoglycoside phosphotransferase domain-containing protein</fullName>
    </recommendedName>
</protein>
<dbReference type="EMBL" id="SJJY01000002">
    <property type="protein sequence ID" value="TCC24729.1"/>
    <property type="molecule type" value="Genomic_DNA"/>
</dbReference>
<evidence type="ECO:0000259" key="1">
    <source>
        <dbReference type="Pfam" id="PF01636"/>
    </source>
</evidence>
<dbReference type="InterPro" id="IPR002575">
    <property type="entry name" value="Aminoglycoside_PTrfase"/>
</dbReference>
<dbReference type="SUPFAM" id="SSF56112">
    <property type="entry name" value="Protein kinase-like (PK-like)"/>
    <property type="match status" value="1"/>
</dbReference>
<dbReference type="InterPro" id="IPR011009">
    <property type="entry name" value="Kinase-like_dom_sf"/>
</dbReference>
<sequence>MCAVETGGVGVMQAVPEALMAEVRDRYGVVAEHAEAIGGGTASKLWRLDSVPSVVVRLSQYYGLPEQQWSCRVAAEFACKVPEVIAPLVAGDGAAVFLWQGRPITVWPFVTGAPLDRQKPVERRRAARLLARLHASARVFPSLGEGVPPEVEDSEAERLFPDCELDQWLRWWAGHNGDEPVGWMHRDFFPGNVLCRDGRIVGVVDWDEVEWGPLINELAWSVWEFGKSPAGDALDLDHAQEFLTEYQQAGGPVRPSTALIPLIRARLRSGIAFWRRVHAADPAEDQAMATAFETLRHVRQDLTVVPGM</sequence>
<gene>
    <name evidence="2" type="ORF">E0H58_10955</name>
</gene>
<dbReference type="Pfam" id="PF01636">
    <property type="entry name" value="APH"/>
    <property type="match status" value="1"/>
</dbReference>
<organism evidence="2 3">
    <name type="scientific">Kribbella speibonae</name>
    <dbReference type="NCBI Taxonomy" id="1572660"/>
    <lineage>
        <taxon>Bacteria</taxon>
        <taxon>Bacillati</taxon>
        <taxon>Actinomycetota</taxon>
        <taxon>Actinomycetes</taxon>
        <taxon>Propionibacteriales</taxon>
        <taxon>Kribbellaceae</taxon>
        <taxon>Kribbella</taxon>
    </lineage>
</organism>
<proteinExistence type="predicted"/>
<feature type="domain" description="Aminoglycoside phosphotransferase" evidence="1">
    <location>
        <begin position="46"/>
        <end position="248"/>
    </location>
</feature>
<evidence type="ECO:0000313" key="2">
    <source>
        <dbReference type="EMBL" id="TCC24729.1"/>
    </source>
</evidence>
<accession>A0ABY2A9P2</accession>
<comment type="caution">
    <text evidence="2">The sequence shown here is derived from an EMBL/GenBank/DDBJ whole genome shotgun (WGS) entry which is preliminary data.</text>
</comment>
<dbReference type="Gene3D" id="3.90.1200.10">
    <property type="match status" value="1"/>
</dbReference>
<dbReference type="Proteomes" id="UP000292385">
    <property type="component" value="Unassembled WGS sequence"/>
</dbReference>
<evidence type="ECO:0000313" key="3">
    <source>
        <dbReference type="Proteomes" id="UP000292385"/>
    </source>
</evidence>
<reference evidence="2 3" key="1">
    <citation type="submission" date="2019-02" db="EMBL/GenBank/DDBJ databases">
        <title>Kribbella capetownensis sp. nov. and Kribbella speibonae sp. nov., isolated from soil.</title>
        <authorList>
            <person name="Curtis S.M."/>
            <person name="Norton I."/>
            <person name="Everest G.J."/>
            <person name="Meyers P.R."/>
        </authorList>
    </citation>
    <scope>NUCLEOTIDE SEQUENCE [LARGE SCALE GENOMIC DNA]</scope>
    <source>
        <strain evidence="2 3">SK5</strain>
    </source>
</reference>
<keyword evidence="3" id="KW-1185">Reference proteome</keyword>